<evidence type="ECO:0000313" key="4">
    <source>
        <dbReference type="EMBL" id="RAK32039.1"/>
    </source>
</evidence>
<sequence>MRFRNLLFHTYFLFRRPMTLGVRAIVINEDKNSVFLVRHTYVPGWHLPGGGVDRGETFGQALDKELREEGNIVLTARPELFALYKNAQASPRDHVALYVCRSFTQLAPKGRNIEIAETGFFPLDKLPEGTTLATKRRLQEVLHNLDPLPEW</sequence>
<accession>A0A364JXA8</accession>
<organism evidence="4 5">
    <name type="scientific">Falsochrobactrum ovis</name>
    <dbReference type="NCBI Taxonomy" id="1293442"/>
    <lineage>
        <taxon>Bacteria</taxon>
        <taxon>Pseudomonadati</taxon>
        <taxon>Pseudomonadota</taxon>
        <taxon>Alphaproteobacteria</taxon>
        <taxon>Hyphomicrobiales</taxon>
        <taxon>Brucellaceae</taxon>
        <taxon>Falsochrobactrum</taxon>
    </lineage>
</organism>
<dbReference type="Gene3D" id="3.90.79.10">
    <property type="entry name" value="Nucleoside Triphosphate Pyrophosphohydrolase"/>
    <property type="match status" value="1"/>
</dbReference>
<dbReference type="InterPro" id="IPR000086">
    <property type="entry name" value="NUDIX_hydrolase_dom"/>
</dbReference>
<dbReference type="Pfam" id="PF00293">
    <property type="entry name" value="NUDIX"/>
    <property type="match status" value="1"/>
</dbReference>
<feature type="domain" description="Nudix hydrolase" evidence="3">
    <location>
        <begin position="17"/>
        <end position="144"/>
    </location>
</feature>
<dbReference type="PROSITE" id="PS51462">
    <property type="entry name" value="NUDIX"/>
    <property type="match status" value="1"/>
</dbReference>
<dbReference type="OrthoDB" id="9800065at2"/>
<dbReference type="PANTHER" id="PTHR43046">
    <property type="entry name" value="GDP-MANNOSE MANNOSYL HYDROLASE"/>
    <property type="match status" value="1"/>
</dbReference>
<evidence type="ECO:0000256" key="1">
    <source>
        <dbReference type="ARBA" id="ARBA00001946"/>
    </source>
</evidence>
<name>A0A364JXA8_9HYPH</name>
<comment type="cofactor">
    <cofactor evidence="1">
        <name>Mg(2+)</name>
        <dbReference type="ChEBI" id="CHEBI:18420"/>
    </cofactor>
</comment>
<dbReference type="SUPFAM" id="SSF55811">
    <property type="entry name" value="Nudix"/>
    <property type="match status" value="1"/>
</dbReference>
<dbReference type="EMBL" id="QLMK01000002">
    <property type="protein sequence ID" value="RAK32039.1"/>
    <property type="molecule type" value="Genomic_DNA"/>
</dbReference>
<keyword evidence="2" id="KW-0378">Hydrolase</keyword>
<dbReference type="PANTHER" id="PTHR43046:SF14">
    <property type="entry name" value="MUTT_NUDIX FAMILY PROTEIN"/>
    <property type="match status" value="1"/>
</dbReference>
<comment type="caution">
    <text evidence="4">The sequence shown here is derived from an EMBL/GenBank/DDBJ whole genome shotgun (WGS) entry which is preliminary data.</text>
</comment>
<protein>
    <submittedName>
        <fullName evidence="4">ADP-ribose pyrophosphatase YjhB (NUDIX family)</fullName>
    </submittedName>
</protein>
<gene>
    <name evidence="4" type="ORF">C7374_10233</name>
</gene>
<proteinExistence type="predicted"/>
<dbReference type="RefSeq" id="WP_111574301.1">
    <property type="nucleotide sequence ID" value="NZ_JBHEEY010000003.1"/>
</dbReference>
<dbReference type="CDD" id="cd04680">
    <property type="entry name" value="NUDIX_Hydrolase"/>
    <property type="match status" value="1"/>
</dbReference>
<dbReference type="InterPro" id="IPR015797">
    <property type="entry name" value="NUDIX_hydrolase-like_dom_sf"/>
</dbReference>
<reference evidence="4 5" key="1">
    <citation type="submission" date="2018-06" db="EMBL/GenBank/DDBJ databases">
        <title>Genomic Encyclopedia of Type Strains, Phase IV (KMG-IV): sequencing the most valuable type-strain genomes for metagenomic binning, comparative biology and taxonomic classification.</title>
        <authorList>
            <person name="Goeker M."/>
        </authorList>
    </citation>
    <scope>NUCLEOTIDE SEQUENCE [LARGE SCALE GENOMIC DNA]</scope>
    <source>
        <strain evidence="4 5">DSM 26720</strain>
    </source>
</reference>
<evidence type="ECO:0000256" key="2">
    <source>
        <dbReference type="ARBA" id="ARBA00022801"/>
    </source>
</evidence>
<dbReference type="Proteomes" id="UP000249453">
    <property type="component" value="Unassembled WGS sequence"/>
</dbReference>
<dbReference type="AlphaFoldDB" id="A0A364JXA8"/>
<dbReference type="GO" id="GO:0016787">
    <property type="term" value="F:hydrolase activity"/>
    <property type="evidence" value="ECO:0007669"/>
    <property type="project" value="UniProtKB-KW"/>
</dbReference>
<keyword evidence="5" id="KW-1185">Reference proteome</keyword>
<evidence type="ECO:0000259" key="3">
    <source>
        <dbReference type="PROSITE" id="PS51462"/>
    </source>
</evidence>
<evidence type="ECO:0000313" key="5">
    <source>
        <dbReference type="Proteomes" id="UP000249453"/>
    </source>
</evidence>